<evidence type="ECO:0000313" key="2">
    <source>
        <dbReference type="Proteomes" id="UP000324222"/>
    </source>
</evidence>
<name>A0A5B7FY91_PORTR</name>
<sequence>MKLGILRCLCQLFSPLQLLTLYKGLIHSYTEYSFHVFF</sequence>
<protein>
    <submittedName>
        <fullName evidence="1">Uncharacterized protein</fullName>
    </submittedName>
</protein>
<keyword evidence="2" id="KW-1185">Reference proteome</keyword>
<proteinExistence type="predicted"/>
<dbReference type="EMBL" id="VSRR010009326">
    <property type="protein sequence ID" value="MPC50179.1"/>
    <property type="molecule type" value="Genomic_DNA"/>
</dbReference>
<comment type="caution">
    <text evidence="1">The sequence shown here is derived from an EMBL/GenBank/DDBJ whole genome shotgun (WGS) entry which is preliminary data.</text>
</comment>
<dbReference type="Proteomes" id="UP000324222">
    <property type="component" value="Unassembled WGS sequence"/>
</dbReference>
<reference evidence="1 2" key="1">
    <citation type="submission" date="2019-05" db="EMBL/GenBank/DDBJ databases">
        <title>Another draft genome of Portunus trituberculatus and its Hox gene families provides insights of decapod evolution.</title>
        <authorList>
            <person name="Jeong J.-H."/>
            <person name="Song I."/>
            <person name="Kim S."/>
            <person name="Choi T."/>
            <person name="Kim D."/>
            <person name="Ryu S."/>
            <person name="Kim W."/>
        </authorList>
    </citation>
    <scope>NUCLEOTIDE SEQUENCE [LARGE SCALE GENOMIC DNA]</scope>
    <source>
        <tissue evidence="1">Muscle</tissue>
    </source>
</reference>
<dbReference type="AlphaFoldDB" id="A0A5B7FY91"/>
<gene>
    <name evidence="1" type="ORF">E2C01_044002</name>
</gene>
<organism evidence="1 2">
    <name type="scientific">Portunus trituberculatus</name>
    <name type="common">Swimming crab</name>
    <name type="synonym">Neptunus trituberculatus</name>
    <dbReference type="NCBI Taxonomy" id="210409"/>
    <lineage>
        <taxon>Eukaryota</taxon>
        <taxon>Metazoa</taxon>
        <taxon>Ecdysozoa</taxon>
        <taxon>Arthropoda</taxon>
        <taxon>Crustacea</taxon>
        <taxon>Multicrustacea</taxon>
        <taxon>Malacostraca</taxon>
        <taxon>Eumalacostraca</taxon>
        <taxon>Eucarida</taxon>
        <taxon>Decapoda</taxon>
        <taxon>Pleocyemata</taxon>
        <taxon>Brachyura</taxon>
        <taxon>Eubrachyura</taxon>
        <taxon>Portunoidea</taxon>
        <taxon>Portunidae</taxon>
        <taxon>Portuninae</taxon>
        <taxon>Portunus</taxon>
    </lineage>
</organism>
<accession>A0A5B7FY91</accession>
<evidence type="ECO:0000313" key="1">
    <source>
        <dbReference type="EMBL" id="MPC50179.1"/>
    </source>
</evidence>